<sequence>MGRVLIMWDVGSCGAGLGEGVGEKSREAEVALAVETRQRKGAGEPAFFEAHAWGQRAGLPLTGGREMRTHAVRALCSSILC</sequence>
<evidence type="ECO:0000313" key="1">
    <source>
        <dbReference type="EMBL" id="BAK07933.1"/>
    </source>
</evidence>
<proteinExistence type="evidence at transcript level"/>
<organism evidence="1">
    <name type="scientific">Hordeum vulgare subsp. vulgare</name>
    <name type="common">Domesticated barley</name>
    <dbReference type="NCBI Taxonomy" id="112509"/>
    <lineage>
        <taxon>Eukaryota</taxon>
        <taxon>Viridiplantae</taxon>
        <taxon>Streptophyta</taxon>
        <taxon>Embryophyta</taxon>
        <taxon>Tracheophyta</taxon>
        <taxon>Spermatophyta</taxon>
        <taxon>Magnoliopsida</taxon>
        <taxon>Liliopsida</taxon>
        <taxon>Poales</taxon>
        <taxon>Poaceae</taxon>
        <taxon>BOP clade</taxon>
        <taxon>Pooideae</taxon>
        <taxon>Triticodae</taxon>
        <taxon>Triticeae</taxon>
        <taxon>Hordeinae</taxon>
        <taxon>Hordeum</taxon>
    </lineage>
</organism>
<dbReference type="AlphaFoldDB" id="F2EKR1"/>
<dbReference type="EMBL" id="AK376739">
    <property type="protein sequence ID" value="BAK07933.1"/>
    <property type="molecule type" value="mRNA"/>
</dbReference>
<reference evidence="1" key="1">
    <citation type="journal article" date="2011" name="Plant Physiol.">
        <title>Comprehensive sequence analysis of 24,783 barley full-length cDNAs derived from 12 clone libraries.</title>
        <authorList>
            <person name="Matsumoto T."/>
            <person name="Tanaka T."/>
            <person name="Sakai H."/>
            <person name="Amano N."/>
            <person name="Kanamori H."/>
            <person name="Kurita K."/>
            <person name="Kikuta A."/>
            <person name="Kamiya K."/>
            <person name="Yamamoto M."/>
            <person name="Ikawa H."/>
            <person name="Fujii N."/>
            <person name="Hori K."/>
            <person name="Itoh T."/>
            <person name="Sato K."/>
        </authorList>
    </citation>
    <scope>NUCLEOTIDE SEQUENCE</scope>
    <source>
        <tissue evidence="1">Seed</tissue>
    </source>
</reference>
<name>F2EKR1_HORVV</name>
<protein>
    <submittedName>
        <fullName evidence="1">Predicted protein</fullName>
    </submittedName>
</protein>
<accession>F2EKR1</accession>